<feature type="compositionally biased region" description="Basic residues" evidence="1">
    <location>
        <begin position="398"/>
        <end position="408"/>
    </location>
</feature>
<evidence type="ECO:0000256" key="1">
    <source>
        <dbReference type="SAM" id="MobiDB-lite"/>
    </source>
</evidence>
<evidence type="ECO:0000313" key="2">
    <source>
        <dbReference type="EMBL" id="XCH42797.1"/>
    </source>
</evidence>
<feature type="region of interest" description="Disordered" evidence="1">
    <location>
        <begin position="396"/>
        <end position="427"/>
    </location>
</feature>
<proteinExistence type="predicted"/>
<dbReference type="EMBL" id="PP750958">
    <property type="protein sequence ID" value="XCH42797.1"/>
    <property type="molecule type" value="Genomic_DNA"/>
</dbReference>
<protein>
    <recommendedName>
        <fullName evidence="3">Helix-turn-helix DNA binding domain protein</fullName>
    </recommendedName>
</protein>
<feature type="region of interest" description="Disordered" evidence="1">
    <location>
        <begin position="108"/>
        <end position="130"/>
    </location>
</feature>
<gene>
    <name evidence="2" type="primary">86</name>
    <name evidence="2" type="ORF">PBI_FAREWELL_86</name>
</gene>
<reference evidence="2" key="1">
    <citation type="submission" date="2024-04" db="EMBL/GenBank/DDBJ databases">
        <authorList>
            <person name="Adelman N."/>
            <person name="Griciute V."/>
            <person name="Hart J."/>
            <person name="Matonsi M."/>
            <person name="Molloy S.D."/>
            <person name="Viland M.D."/>
            <person name="Lewis C.M."/>
            <person name="Garlena R.A."/>
            <person name="Russell D.A."/>
            <person name="Jacobs-Sera D."/>
            <person name="Hatfull G.F."/>
        </authorList>
    </citation>
    <scope>NUCLEOTIDE SEQUENCE</scope>
</reference>
<organism evidence="2">
    <name type="scientific">Mycobacterium phage Farewell</name>
    <dbReference type="NCBI Taxonomy" id="3158893"/>
    <lineage>
        <taxon>Viruses</taxon>
        <taxon>Duplodnaviria</taxon>
        <taxon>Heunggongvirae</taxon>
        <taxon>Uroviricota</taxon>
        <taxon>Caudoviricetes</taxon>
    </lineage>
</organism>
<evidence type="ECO:0008006" key="3">
    <source>
        <dbReference type="Google" id="ProtNLM"/>
    </source>
</evidence>
<accession>A0AAU8GLF6</accession>
<sequence>MSNDVHRCITGPRCRGRVTEDGKHHPAKTERPQTLCEACLTAHIHAIGRLLRDYAMLHATIGERPTSTGEAVKSSKSPAIPINVHADRLMADIVEWAQRGALVIARKLNTAPPTGSRKLPPTRDPQTRRPITAEPDSIAQRSWKQAETTAAVQLQAYLRIIEPHIEELAYTPTHRTLMWKRPQRCAEHEAQLAEAESLVAVNDNPDNHAELERARLAAANCDPCNGWGHNGQAFGIEYVTGLDIVTRLSELHHLARQHLGHTRLRLRFDLPCPNCHAQTIGRDSGQAIIDCRTCGYSWTEREYKLLVGMHVEREVEETVLKPQLDEAHTRLDSIASLIADLKSDPAVNQSEAVQLIIGALEPIMDGHPSPEERVVGTDKAEAIDRQLAEDDWTWKRDKPYKKPRKKPKQPVAESIPKIKQSSRSLVTDDGGLYPDEYTCASVCSKCHLIHAGDECP</sequence>
<name>A0AAU8GLF6_9CAUD</name>